<dbReference type="EMBL" id="GIBP01007706">
    <property type="protein sequence ID" value="NDV36675.1"/>
    <property type="molecule type" value="Transcribed_RNA"/>
</dbReference>
<dbReference type="SUPFAM" id="SSF53756">
    <property type="entry name" value="UDP-Glycosyltransferase/glycogen phosphorylase"/>
    <property type="match status" value="1"/>
</dbReference>
<proteinExistence type="predicted"/>
<dbReference type="Gene3D" id="3.40.50.2000">
    <property type="entry name" value="Glycogen Phosphorylase B"/>
    <property type="match status" value="1"/>
</dbReference>
<sequence>MPVPKTTILEIVTKIARKCDSHPAVIALVGNRDFSAEKIPEKVEQRAKDMEEEGLILVEKGAPFGKLFPLLDTIIIHGGLGTTAEALRVGVPVIVTGVLLMDQRFWGKRVHDLGFGPEPIHITDFKSNCVALLNEALNDCSKFRFLAEKKAQELFPSEDGDGVEENVETCIKFIEEATGQKGKFVFSAVD</sequence>
<dbReference type="InterPro" id="IPR050426">
    <property type="entry name" value="Glycosyltransferase_28"/>
</dbReference>
<dbReference type="PANTHER" id="PTHR48050">
    <property type="entry name" value="STEROL 3-BETA-GLUCOSYLTRANSFERASE"/>
    <property type="match status" value="1"/>
</dbReference>
<protein>
    <recommendedName>
        <fullName evidence="2">Glycosyl transferase family 28 C-terminal domain-containing protein</fullName>
    </recommendedName>
</protein>
<reference evidence="1" key="1">
    <citation type="journal article" date="2020" name="J. Eukaryot. Microbiol.">
        <title>De novo Sequencing, Assembly and Annotation of the Transcriptome for the Free-Living Testate Amoeba Arcella intermedia.</title>
        <authorList>
            <person name="Ribeiro G.M."/>
            <person name="Porfirio-Sousa A.L."/>
            <person name="Maurer-Alcala X.X."/>
            <person name="Katz L.A."/>
            <person name="Lahr D.J.G."/>
        </authorList>
    </citation>
    <scope>NUCLEOTIDE SEQUENCE</scope>
</reference>
<evidence type="ECO:0000313" key="1">
    <source>
        <dbReference type="EMBL" id="NDV36675.1"/>
    </source>
</evidence>
<evidence type="ECO:0008006" key="2">
    <source>
        <dbReference type="Google" id="ProtNLM"/>
    </source>
</evidence>
<dbReference type="AlphaFoldDB" id="A0A6B2LI55"/>
<dbReference type="PANTHER" id="PTHR48050:SF13">
    <property type="entry name" value="STEROL 3-BETA-GLUCOSYLTRANSFERASE UGT80A2"/>
    <property type="match status" value="1"/>
</dbReference>
<name>A0A6B2LI55_9EUKA</name>
<accession>A0A6B2LI55</accession>
<organism evidence="1">
    <name type="scientific">Arcella intermedia</name>
    <dbReference type="NCBI Taxonomy" id="1963864"/>
    <lineage>
        <taxon>Eukaryota</taxon>
        <taxon>Amoebozoa</taxon>
        <taxon>Tubulinea</taxon>
        <taxon>Elardia</taxon>
        <taxon>Arcellinida</taxon>
        <taxon>Sphaerothecina</taxon>
        <taxon>Arcellidae</taxon>
        <taxon>Arcella</taxon>
    </lineage>
</organism>